<dbReference type="InterPro" id="IPR011990">
    <property type="entry name" value="TPR-like_helical_dom_sf"/>
</dbReference>
<dbReference type="Gene3D" id="1.25.40.10">
    <property type="entry name" value="Tetratricopeptide repeat domain"/>
    <property type="match status" value="1"/>
</dbReference>
<dbReference type="AlphaFoldDB" id="A0A1T4YWT5"/>
<organism evidence="1 2">
    <name type="scientific">Prosthecobacter debontii</name>
    <dbReference type="NCBI Taxonomy" id="48467"/>
    <lineage>
        <taxon>Bacteria</taxon>
        <taxon>Pseudomonadati</taxon>
        <taxon>Verrucomicrobiota</taxon>
        <taxon>Verrucomicrobiia</taxon>
        <taxon>Verrucomicrobiales</taxon>
        <taxon>Verrucomicrobiaceae</taxon>
        <taxon>Prosthecobacter</taxon>
    </lineage>
</organism>
<dbReference type="STRING" id="48467.SAMN02745166_04311"/>
<sequence>MKLTRSRAFLLLVLYAVLIGIWTWRFMPKSAHAAEIGDSQPTAQEGIAGWLAAAPQDTALPALLALARMPEEQVQILAAWLSFSPDRQIRQLTVQKAPIADLGPEWNAALLHTWLAQTPQIDLIEVHLMIAAAGDRVADNQRQAILEDLARRAQRQGDLVDAVTILGRACELPGATWETLRQLTMAARTARHTGPAQKALRLWIQRHADTEQDSLIEEAKDQAFSLMMEAGDVEEALSQQLAEFAGTAPYSEHALDRAWLAAQQARQGSRFLPYLERHLQSFSEHSLSIQALQQQSDISPNYLRWLSCYASICDDEQPNAVSFAAFLRLVAARDPRALPRLCALAKTPAQIEQLDEALNAALDCAETQSTVLQLAQTHPVAKRMLALRLRQAPYHRQLHYAATLAAAAAQSQGSASVLWQEFLRRFPDDVSARRRLIQAHLQDHQPAMALRAYAELPNQSLTEDDRHQMTILQQL</sequence>
<keyword evidence="2" id="KW-1185">Reference proteome</keyword>
<name>A0A1T4YWT5_9BACT</name>
<reference evidence="2" key="1">
    <citation type="submission" date="2017-02" db="EMBL/GenBank/DDBJ databases">
        <authorList>
            <person name="Varghese N."/>
            <person name="Submissions S."/>
        </authorList>
    </citation>
    <scope>NUCLEOTIDE SEQUENCE [LARGE SCALE GENOMIC DNA]</scope>
    <source>
        <strain evidence="2">ATCC 700200</strain>
    </source>
</reference>
<dbReference type="EMBL" id="FUYE01000019">
    <property type="protein sequence ID" value="SKB05715.1"/>
    <property type="molecule type" value="Genomic_DNA"/>
</dbReference>
<dbReference type="RefSeq" id="WP_078815454.1">
    <property type="nucleotide sequence ID" value="NZ_FUYE01000019.1"/>
</dbReference>
<evidence type="ECO:0000313" key="2">
    <source>
        <dbReference type="Proteomes" id="UP000190774"/>
    </source>
</evidence>
<dbReference type="Proteomes" id="UP000190774">
    <property type="component" value="Unassembled WGS sequence"/>
</dbReference>
<accession>A0A1T4YWT5</accession>
<protein>
    <submittedName>
        <fullName evidence="1">Uncharacterized protein</fullName>
    </submittedName>
</protein>
<proteinExistence type="predicted"/>
<gene>
    <name evidence="1" type="ORF">SAMN02745166_04311</name>
</gene>
<evidence type="ECO:0000313" key="1">
    <source>
        <dbReference type="EMBL" id="SKB05715.1"/>
    </source>
</evidence>
<dbReference type="OrthoDB" id="188389at2"/>